<dbReference type="GO" id="GO:0006071">
    <property type="term" value="P:glycerol metabolic process"/>
    <property type="evidence" value="ECO:0007669"/>
    <property type="project" value="InterPro"/>
</dbReference>
<evidence type="ECO:0000313" key="2">
    <source>
        <dbReference type="EMBL" id="GAW90964.1"/>
    </source>
</evidence>
<gene>
    <name evidence="2" type="ORF">KKC1_01260</name>
</gene>
<dbReference type="PROSITE" id="PS51480">
    <property type="entry name" value="DHAL"/>
    <property type="match status" value="1"/>
</dbReference>
<dbReference type="PANTHER" id="PTHR33434">
    <property type="entry name" value="DEGV DOMAIN-CONTAINING PROTEIN DR_1986-RELATED"/>
    <property type="match status" value="1"/>
</dbReference>
<sequence length="539" mass="58550">MQRVDNNTEKITGLQLKNMLRMAAYYLQQNEKAINELNVFPVPDGDTGTNMTMTASGAISPLEELPDDVPLGKVAVLASEAALMSARGNSGVILSQFLRGLARSLGNKDTVSCSEMAKAFQYGLVYAYQAVSSPVEGTILTVAREIARGTRKTTRESNSLVEVLTKAVEVGERALALTPTQLPALREAGVVDAGGQGLLVFLEGCLAGLKGEVLEKLPAGRGTTPVVPQAFKDISTSSLEFTYCTEALLKYRTKPDLQELKSQLETLGDSLLLVEGKDLIKFHLHTNHPGKALEILLQYGTLYDIKIDNMSEQHRQTVQVSVPMAVVAVSPGEGLDEAFKNLGVTEVVAGGDTMNPSVQQLLEAIENTRAEQVLVLPNNSNIRLAAEQAAAVSDRKVKVLPCVDVMQGLAAMFSYDPKNSLEENYENMLVRIQAIQSGRVTFAARESTWQGRSLKQGSVLGFSRGELLAVAEDVATATLELVRQLVGEDYELLTMFYGRKVTRSEAEKVADALRETFPDIEVELLPGGQPHDYFLLMLE</sequence>
<dbReference type="Pfam" id="PF13684">
    <property type="entry name" value="FakA-like_C"/>
    <property type="match status" value="1"/>
</dbReference>
<dbReference type="InterPro" id="IPR036117">
    <property type="entry name" value="DhaL_dom_sf"/>
</dbReference>
<proteinExistence type="predicted"/>
<dbReference type="InterPro" id="IPR019986">
    <property type="entry name" value="YloV-like"/>
</dbReference>
<keyword evidence="3" id="KW-1185">Reference proteome</keyword>
<dbReference type="SMART" id="SM01121">
    <property type="entry name" value="Dak1_2"/>
    <property type="match status" value="1"/>
</dbReference>
<dbReference type="SMART" id="SM01120">
    <property type="entry name" value="Dak2"/>
    <property type="match status" value="1"/>
</dbReference>
<dbReference type="InterPro" id="IPR004007">
    <property type="entry name" value="DhaL_dom"/>
</dbReference>
<accession>A0A1Z5HN73</accession>
<dbReference type="PANTHER" id="PTHR33434:SF4">
    <property type="entry name" value="PHOSPHATASE PROTEIN"/>
    <property type="match status" value="1"/>
</dbReference>
<reference evidence="3" key="1">
    <citation type="journal article" date="2017" name="Appl. Environ. Microbiol.">
        <title>Genomic analysis of Calderihabitans maritimus KKC1, a thermophilic hydrogenogenic carboxydotrophic bacterium isolated from marine sediment.</title>
        <authorList>
            <person name="Omae K."/>
            <person name="Yoneda Y."/>
            <person name="Fukuyama Y."/>
            <person name="Yoshida T."/>
            <person name="Sako Y."/>
        </authorList>
    </citation>
    <scope>NUCLEOTIDE SEQUENCE [LARGE SCALE GENOMIC DNA]</scope>
    <source>
        <strain evidence="3">KKC1</strain>
    </source>
</reference>
<protein>
    <recommendedName>
        <fullName evidence="1">DhaL domain-containing protein</fullName>
    </recommendedName>
</protein>
<dbReference type="Gene3D" id="1.25.40.340">
    <property type="match status" value="1"/>
</dbReference>
<feature type="domain" description="DhaL" evidence="1">
    <location>
        <begin position="14"/>
        <end position="207"/>
    </location>
</feature>
<comment type="caution">
    <text evidence="2">The sequence shown here is derived from an EMBL/GenBank/DDBJ whole genome shotgun (WGS) entry which is preliminary data.</text>
</comment>
<dbReference type="InterPro" id="IPR048394">
    <property type="entry name" value="FakA-like_M"/>
</dbReference>
<name>A0A1Z5HN73_9FIRM</name>
<dbReference type="OrthoDB" id="9760324at2"/>
<organism evidence="2 3">
    <name type="scientific">Calderihabitans maritimus</name>
    <dbReference type="NCBI Taxonomy" id="1246530"/>
    <lineage>
        <taxon>Bacteria</taxon>
        <taxon>Bacillati</taxon>
        <taxon>Bacillota</taxon>
        <taxon>Clostridia</taxon>
        <taxon>Neomoorellales</taxon>
        <taxon>Calderihabitantaceae</taxon>
        <taxon>Calderihabitans</taxon>
    </lineage>
</organism>
<dbReference type="AlphaFoldDB" id="A0A1Z5HN73"/>
<dbReference type="Proteomes" id="UP000197032">
    <property type="component" value="Unassembled WGS sequence"/>
</dbReference>
<dbReference type="NCBIfam" id="TIGR03599">
    <property type="entry name" value="YloV"/>
    <property type="match status" value="1"/>
</dbReference>
<dbReference type="GO" id="GO:0004371">
    <property type="term" value="F:glycerone kinase activity"/>
    <property type="evidence" value="ECO:0007669"/>
    <property type="project" value="InterPro"/>
</dbReference>
<dbReference type="SUPFAM" id="SSF101473">
    <property type="entry name" value="DhaL-like"/>
    <property type="match status" value="1"/>
</dbReference>
<dbReference type="InterPro" id="IPR033470">
    <property type="entry name" value="FakA-like_C"/>
</dbReference>
<dbReference type="EMBL" id="BDGJ01000002">
    <property type="protein sequence ID" value="GAW90964.1"/>
    <property type="molecule type" value="Genomic_DNA"/>
</dbReference>
<dbReference type="InterPro" id="IPR050270">
    <property type="entry name" value="DegV_domain_contain"/>
</dbReference>
<evidence type="ECO:0000313" key="3">
    <source>
        <dbReference type="Proteomes" id="UP000197032"/>
    </source>
</evidence>
<dbReference type="Pfam" id="PF02734">
    <property type="entry name" value="Dak2"/>
    <property type="match status" value="1"/>
</dbReference>
<evidence type="ECO:0000259" key="1">
    <source>
        <dbReference type="PROSITE" id="PS51480"/>
    </source>
</evidence>
<dbReference type="Pfam" id="PF21645">
    <property type="entry name" value="FakA-like_M"/>
    <property type="match status" value="1"/>
</dbReference>